<keyword evidence="1" id="KW-1133">Transmembrane helix</keyword>
<organism evidence="3 5">
    <name type="scientific">Legionella birminghamensis</name>
    <dbReference type="NCBI Taxonomy" id="28083"/>
    <lineage>
        <taxon>Bacteria</taxon>
        <taxon>Pseudomonadati</taxon>
        <taxon>Pseudomonadota</taxon>
        <taxon>Gammaproteobacteria</taxon>
        <taxon>Legionellales</taxon>
        <taxon>Legionellaceae</taxon>
        <taxon>Legionella</taxon>
    </lineage>
</organism>
<evidence type="ECO:0000313" key="4">
    <source>
        <dbReference type="Proteomes" id="UP000054735"/>
    </source>
</evidence>
<dbReference type="EMBL" id="LNXT01000001">
    <property type="protein sequence ID" value="KTC76068.1"/>
    <property type="molecule type" value="Genomic_DNA"/>
</dbReference>
<evidence type="ECO:0000256" key="1">
    <source>
        <dbReference type="SAM" id="Phobius"/>
    </source>
</evidence>
<reference evidence="2 4" key="1">
    <citation type="submission" date="2015-11" db="EMBL/GenBank/DDBJ databases">
        <title>Genomic analysis of 38 Legionella species identifies large and diverse effector repertoires.</title>
        <authorList>
            <person name="Burstein D."/>
            <person name="Amaro F."/>
            <person name="Zusman T."/>
            <person name="Lifshitz Z."/>
            <person name="Cohen O."/>
            <person name="Gilbert J.A."/>
            <person name="Pupko T."/>
            <person name="Shuman H.A."/>
            <person name="Segal G."/>
        </authorList>
    </citation>
    <scope>NUCLEOTIDE SEQUENCE [LARGE SCALE GENOMIC DNA]</scope>
    <source>
        <strain evidence="2 4">CDC#1407-AL-14</strain>
    </source>
</reference>
<dbReference type="Proteomes" id="UP000255066">
    <property type="component" value="Unassembled WGS sequence"/>
</dbReference>
<feature type="transmembrane region" description="Helical" evidence="1">
    <location>
        <begin position="16"/>
        <end position="36"/>
    </location>
</feature>
<dbReference type="Proteomes" id="UP000054735">
    <property type="component" value="Unassembled WGS sequence"/>
</dbReference>
<dbReference type="EMBL" id="UGNW01000001">
    <property type="protein sequence ID" value="STX30770.1"/>
    <property type="molecule type" value="Genomic_DNA"/>
</dbReference>
<gene>
    <name evidence="2" type="ORF">Lbir_0137</name>
    <name evidence="3" type="ORF">NCTC12437_00533</name>
</gene>
<evidence type="ECO:0000313" key="3">
    <source>
        <dbReference type="EMBL" id="STX30770.1"/>
    </source>
</evidence>
<evidence type="ECO:0000313" key="2">
    <source>
        <dbReference type="EMBL" id="KTC76068.1"/>
    </source>
</evidence>
<dbReference type="AlphaFoldDB" id="A0A378I7R0"/>
<name>A0A378I7R0_9GAMM</name>
<keyword evidence="4" id="KW-1185">Reference proteome</keyword>
<protein>
    <submittedName>
        <fullName evidence="3">Uncharacterized protein</fullName>
    </submittedName>
</protein>
<keyword evidence="1" id="KW-0812">Transmembrane</keyword>
<proteinExistence type="predicted"/>
<reference evidence="3 5" key="2">
    <citation type="submission" date="2018-06" db="EMBL/GenBank/DDBJ databases">
        <authorList>
            <consortium name="Pathogen Informatics"/>
            <person name="Doyle S."/>
        </authorList>
    </citation>
    <scope>NUCLEOTIDE SEQUENCE [LARGE SCALE GENOMIC DNA]</scope>
    <source>
        <strain evidence="3 5">NCTC12437</strain>
    </source>
</reference>
<evidence type="ECO:0000313" key="5">
    <source>
        <dbReference type="Proteomes" id="UP000255066"/>
    </source>
</evidence>
<dbReference type="STRING" id="28083.Lbir_0137"/>
<accession>A0A378I7R0</accession>
<keyword evidence="1" id="KW-0472">Membrane</keyword>
<sequence length="66" mass="7368">MKYKIQKKTLINPSGYQVLVIIGMFYMSIMLCNAVLTNRYIGSNTMFVLGGSFSSCKPPLISANRN</sequence>